<sequence length="62" mass="7058">MGFYGVDDAVGLWCDFGNWFFMAFGFVFSFATYVVLFSNLGAKFYRQFFCAQGVRQNAQGLP</sequence>
<reference evidence="2" key="1">
    <citation type="journal article" date="2023" name="Mol. Ecol. Resour.">
        <title>Chromosome-level genome assembly of a triploid poplar Populus alba 'Berolinensis'.</title>
        <authorList>
            <person name="Chen S."/>
            <person name="Yu Y."/>
            <person name="Wang X."/>
            <person name="Wang S."/>
            <person name="Zhang T."/>
            <person name="Zhou Y."/>
            <person name="He R."/>
            <person name="Meng N."/>
            <person name="Wang Y."/>
            <person name="Liu W."/>
            <person name="Liu Z."/>
            <person name="Liu J."/>
            <person name="Guo Q."/>
            <person name="Huang H."/>
            <person name="Sederoff R.R."/>
            <person name="Wang G."/>
            <person name="Qu G."/>
            <person name="Chen S."/>
        </authorList>
    </citation>
    <scope>NUCLEOTIDE SEQUENCE</scope>
    <source>
        <strain evidence="2">SC-2020</strain>
    </source>
</reference>
<name>A0AAD6R8Q6_9ROSI</name>
<evidence type="ECO:0000313" key="2">
    <source>
        <dbReference type="EMBL" id="KAJ7004459.1"/>
    </source>
</evidence>
<organism evidence="2 3">
    <name type="scientific">Populus alba x Populus x berolinensis</name>
    <dbReference type="NCBI Taxonomy" id="444605"/>
    <lineage>
        <taxon>Eukaryota</taxon>
        <taxon>Viridiplantae</taxon>
        <taxon>Streptophyta</taxon>
        <taxon>Embryophyta</taxon>
        <taxon>Tracheophyta</taxon>
        <taxon>Spermatophyta</taxon>
        <taxon>Magnoliopsida</taxon>
        <taxon>eudicotyledons</taxon>
        <taxon>Gunneridae</taxon>
        <taxon>Pentapetalae</taxon>
        <taxon>rosids</taxon>
        <taxon>fabids</taxon>
        <taxon>Malpighiales</taxon>
        <taxon>Salicaceae</taxon>
        <taxon>Saliceae</taxon>
        <taxon>Populus</taxon>
    </lineage>
</organism>
<keyword evidence="1" id="KW-0812">Transmembrane</keyword>
<keyword evidence="1" id="KW-0472">Membrane</keyword>
<evidence type="ECO:0000313" key="3">
    <source>
        <dbReference type="Proteomes" id="UP001164929"/>
    </source>
</evidence>
<evidence type="ECO:0000256" key="1">
    <source>
        <dbReference type="SAM" id="Phobius"/>
    </source>
</evidence>
<protein>
    <submittedName>
        <fullName evidence="2">Uncharacterized protein</fullName>
    </submittedName>
</protein>
<dbReference type="EMBL" id="JAQIZT010000003">
    <property type="protein sequence ID" value="KAJ7004459.1"/>
    <property type="molecule type" value="Genomic_DNA"/>
</dbReference>
<gene>
    <name evidence="2" type="ORF">NC653_009352</name>
</gene>
<proteinExistence type="predicted"/>
<keyword evidence="1" id="KW-1133">Transmembrane helix</keyword>
<accession>A0AAD6R8Q6</accession>
<feature type="transmembrane region" description="Helical" evidence="1">
    <location>
        <begin position="20"/>
        <end position="40"/>
    </location>
</feature>
<dbReference type="AlphaFoldDB" id="A0AAD6R8Q6"/>
<dbReference type="Proteomes" id="UP001164929">
    <property type="component" value="Chromosome 3"/>
</dbReference>
<keyword evidence="3" id="KW-1185">Reference proteome</keyword>
<comment type="caution">
    <text evidence="2">The sequence shown here is derived from an EMBL/GenBank/DDBJ whole genome shotgun (WGS) entry which is preliminary data.</text>
</comment>